<dbReference type="InterPro" id="IPR007159">
    <property type="entry name" value="SpoVT-AbrB_dom"/>
</dbReference>
<dbReference type="SMART" id="SM00966">
    <property type="entry name" value="SpoVT_AbrB"/>
    <property type="match status" value="1"/>
</dbReference>
<dbReference type="Proteomes" id="UP000178720">
    <property type="component" value="Unassembled WGS sequence"/>
</dbReference>
<dbReference type="EMBL" id="MEWV01000013">
    <property type="protein sequence ID" value="OGC88410.1"/>
    <property type="molecule type" value="Genomic_DNA"/>
</dbReference>
<sequence length="79" mass="8805">MVQKFIKIGSSVGAVIPAEMLKRRGIEQGEGFTPVEQENGDILLKRSAHTPNKEIADTVARATAYIERYRKDFEALADK</sequence>
<reference evidence="2 3" key="1">
    <citation type="journal article" date="2016" name="Nat. Commun.">
        <title>Thousands of microbial genomes shed light on interconnected biogeochemical processes in an aquifer system.</title>
        <authorList>
            <person name="Anantharaman K."/>
            <person name="Brown C.T."/>
            <person name="Hug L.A."/>
            <person name="Sharon I."/>
            <person name="Castelle C.J."/>
            <person name="Probst A.J."/>
            <person name="Thomas B.C."/>
            <person name="Singh A."/>
            <person name="Wilkins M.J."/>
            <person name="Karaoz U."/>
            <person name="Brodie E.L."/>
            <person name="Williams K.H."/>
            <person name="Hubbard S.S."/>
            <person name="Banfield J.F."/>
        </authorList>
    </citation>
    <scope>NUCLEOTIDE SEQUENCE [LARGE SCALE GENOMIC DNA]</scope>
</reference>
<dbReference type="GO" id="GO:0003677">
    <property type="term" value="F:DNA binding"/>
    <property type="evidence" value="ECO:0007669"/>
    <property type="project" value="InterPro"/>
</dbReference>
<comment type="caution">
    <text evidence="2">The sequence shown here is derived from an EMBL/GenBank/DDBJ whole genome shotgun (WGS) entry which is preliminary data.</text>
</comment>
<organism evidence="2 3">
    <name type="scientific">Candidatus Adlerbacteria bacterium RIFCSPHIGHO2_02_FULL_54_18</name>
    <dbReference type="NCBI Taxonomy" id="1797241"/>
    <lineage>
        <taxon>Bacteria</taxon>
        <taxon>Candidatus Adleribacteriota</taxon>
    </lineage>
</organism>
<gene>
    <name evidence="2" type="ORF">A3D70_02935</name>
</gene>
<dbReference type="Gene3D" id="2.10.260.10">
    <property type="match status" value="1"/>
</dbReference>
<proteinExistence type="predicted"/>
<feature type="domain" description="SpoVT-AbrB" evidence="1">
    <location>
        <begin position="6"/>
        <end position="52"/>
    </location>
</feature>
<dbReference type="SUPFAM" id="SSF89447">
    <property type="entry name" value="AbrB/MazE/MraZ-like"/>
    <property type="match status" value="1"/>
</dbReference>
<evidence type="ECO:0000313" key="3">
    <source>
        <dbReference type="Proteomes" id="UP000178720"/>
    </source>
</evidence>
<dbReference type="InterPro" id="IPR037914">
    <property type="entry name" value="SpoVT-AbrB_sf"/>
</dbReference>
<evidence type="ECO:0000259" key="1">
    <source>
        <dbReference type="SMART" id="SM00966"/>
    </source>
</evidence>
<accession>A0A1F4Y365</accession>
<dbReference type="AlphaFoldDB" id="A0A1F4Y365"/>
<name>A0A1F4Y365_9BACT</name>
<protein>
    <recommendedName>
        <fullName evidence="1">SpoVT-AbrB domain-containing protein</fullName>
    </recommendedName>
</protein>
<evidence type="ECO:0000313" key="2">
    <source>
        <dbReference type="EMBL" id="OGC88410.1"/>
    </source>
</evidence>